<keyword evidence="3" id="KW-0813">Transport</keyword>
<keyword evidence="5" id="KW-0653">Protein transport</keyword>
<evidence type="ECO:0000256" key="6">
    <source>
        <dbReference type="ARBA" id="ARBA00022989"/>
    </source>
</evidence>
<dbReference type="SMART" id="SM00397">
    <property type="entry name" value="t_SNARE"/>
    <property type="match status" value="1"/>
</dbReference>
<keyword evidence="7" id="KW-0333">Golgi apparatus</keyword>
<evidence type="ECO:0000256" key="4">
    <source>
        <dbReference type="ARBA" id="ARBA00022692"/>
    </source>
</evidence>
<evidence type="ECO:0000256" key="8">
    <source>
        <dbReference type="ARBA" id="ARBA00023054"/>
    </source>
</evidence>
<dbReference type="InterPro" id="IPR000727">
    <property type="entry name" value="T_SNARE_dom"/>
</dbReference>
<keyword evidence="16" id="KW-1185">Reference proteome</keyword>
<dbReference type="CDD" id="cd21444">
    <property type="entry name" value="SNARE_NTD_Tlg1p-like"/>
    <property type="match status" value="1"/>
</dbReference>
<evidence type="ECO:0000256" key="3">
    <source>
        <dbReference type="ARBA" id="ARBA00022448"/>
    </source>
</evidence>
<dbReference type="InterPro" id="IPR015260">
    <property type="entry name" value="Syntaxin-6/10/61_N"/>
</dbReference>
<dbReference type="STRING" id="1047168.A0A0F4GMY5"/>
<dbReference type="FunFam" id="1.20.5.110:FF:000006">
    <property type="entry name" value="Syntaxin 6"/>
    <property type="match status" value="1"/>
</dbReference>
<evidence type="ECO:0000313" key="15">
    <source>
        <dbReference type="EMBL" id="KJX98417.1"/>
    </source>
</evidence>
<feature type="compositionally biased region" description="Polar residues" evidence="12">
    <location>
        <begin position="380"/>
        <end position="389"/>
    </location>
</feature>
<dbReference type="Gene3D" id="1.20.5.110">
    <property type="match status" value="1"/>
</dbReference>
<feature type="domain" description="T-SNARE coiled-coil homology" evidence="14">
    <location>
        <begin position="144"/>
        <end position="206"/>
    </location>
</feature>
<comment type="subcellular location">
    <subcellularLocation>
        <location evidence="1">Golgi apparatus membrane</location>
        <topology evidence="1">Single-pass type IV membrane protein</topology>
    </subcellularLocation>
</comment>
<evidence type="ECO:0000313" key="16">
    <source>
        <dbReference type="Proteomes" id="UP000033647"/>
    </source>
</evidence>
<dbReference type="Gene3D" id="1.20.58.90">
    <property type="match status" value="1"/>
</dbReference>
<accession>A0A0F4GMY5</accession>
<dbReference type="CDD" id="cd15851">
    <property type="entry name" value="SNARE_Syntaxin6"/>
    <property type="match status" value="1"/>
</dbReference>
<dbReference type="InterPro" id="IPR010989">
    <property type="entry name" value="SNARE"/>
</dbReference>
<evidence type="ECO:0000256" key="7">
    <source>
        <dbReference type="ARBA" id="ARBA00023034"/>
    </source>
</evidence>
<dbReference type="Pfam" id="PF09177">
    <property type="entry name" value="STX6_10_61_N"/>
    <property type="match status" value="1"/>
</dbReference>
<gene>
    <name evidence="15" type="ORF">TI39_contig412g00030</name>
</gene>
<reference evidence="15 16" key="1">
    <citation type="submission" date="2015-03" db="EMBL/GenBank/DDBJ databases">
        <title>RNA-seq based gene annotation and comparative genomics of four Zymoseptoria species reveal species-specific pathogenicity related genes and transposable element activity.</title>
        <authorList>
            <person name="Grandaubert J."/>
            <person name="Bhattacharyya A."/>
            <person name="Stukenbrock E.H."/>
        </authorList>
    </citation>
    <scope>NUCLEOTIDE SEQUENCE [LARGE SCALE GENOMIC DNA]</scope>
    <source>
        <strain evidence="15 16">Zb18110</strain>
    </source>
</reference>
<dbReference type="Proteomes" id="UP000033647">
    <property type="component" value="Unassembled WGS sequence"/>
</dbReference>
<evidence type="ECO:0000256" key="5">
    <source>
        <dbReference type="ARBA" id="ARBA00022927"/>
    </source>
</evidence>
<evidence type="ECO:0000259" key="14">
    <source>
        <dbReference type="PROSITE" id="PS50192"/>
    </source>
</evidence>
<keyword evidence="9 13" id="KW-0472">Membrane</keyword>
<feature type="compositionally biased region" description="Basic and acidic residues" evidence="12">
    <location>
        <begin position="396"/>
        <end position="421"/>
    </location>
</feature>
<keyword evidence="6 13" id="KW-1133">Transmembrane helix</keyword>
<dbReference type="GO" id="GO:0015031">
    <property type="term" value="P:protein transport"/>
    <property type="evidence" value="ECO:0007669"/>
    <property type="project" value="UniProtKB-KW"/>
</dbReference>
<dbReference type="FunFam" id="1.20.58.90:FF:000012">
    <property type="entry name" value="SNARE domain protein"/>
    <property type="match status" value="1"/>
</dbReference>
<keyword evidence="4 13" id="KW-0812">Transmembrane</keyword>
<feature type="transmembrane region" description="Helical" evidence="13">
    <location>
        <begin position="219"/>
        <end position="236"/>
    </location>
</feature>
<dbReference type="InterPro" id="IPR048036">
    <property type="entry name" value="Tlg1p-like_N"/>
</dbReference>
<dbReference type="PROSITE" id="PS50192">
    <property type="entry name" value="T_SNARE"/>
    <property type="match status" value="1"/>
</dbReference>
<dbReference type="AlphaFoldDB" id="A0A0F4GMY5"/>
<dbReference type="PANTHER" id="PTHR42089:SF1">
    <property type="entry name" value="YALI0F09427P"/>
    <property type="match status" value="1"/>
</dbReference>
<evidence type="ECO:0000256" key="11">
    <source>
        <dbReference type="SAM" id="Coils"/>
    </source>
</evidence>
<evidence type="ECO:0000256" key="9">
    <source>
        <dbReference type="ARBA" id="ARBA00023136"/>
    </source>
</evidence>
<evidence type="ECO:0000256" key="10">
    <source>
        <dbReference type="ARBA" id="ARBA00073343"/>
    </source>
</evidence>
<name>A0A0F4GMY5_9PEZI</name>
<dbReference type="GO" id="GO:0000139">
    <property type="term" value="C:Golgi membrane"/>
    <property type="evidence" value="ECO:0007669"/>
    <property type="project" value="UniProtKB-SubCell"/>
</dbReference>
<dbReference type="EMBL" id="LAFY01000404">
    <property type="protein sequence ID" value="KJX98417.1"/>
    <property type="molecule type" value="Genomic_DNA"/>
</dbReference>
<comment type="caution">
    <text evidence="15">The sequence shown here is derived from an EMBL/GenBank/DDBJ whole genome shotgun (WGS) entry which is preliminary data.</text>
</comment>
<evidence type="ECO:0000256" key="1">
    <source>
        <dbReference type="ARBA" id="ARBA00004409"/>
    </source>
</evidence>
<keyword evidence="8 11" id="KW-0175">Coiled coil</keyword>
<organism evidence="15 16">
    <name type="scientific">Zymoseptoria brevis</name>
    <dbReference type="NCBI Taxonomy" id="1047168"/>
    <lineage>
        <taxon>Eukaryota</taxon>
        <taxon>Fungi</taxon>
        <taxon>Dikarya</taxon>
        <taxon>Ascomycota</taxon>
        <taxon>Pezizomycotina</taxon>
        <taxon>Dothideomycetes</taxon>
        <taxon>Dothideomycetidae</taxon>
        <taxon>Mycosphaerellales</taxon>
        <taxon>Mycosphaerellaceae</taxon>
        <taxon>Zymoseptoria</taxon>
    </lineage>
</organism>
<feature type="region of interest" description="Disordered" evidence="12">
    <location>
        <begin position="364"/>
        <end position="421"/>
    </location>
</feature>
<dbReference type="GO" id="GO:0048193">
    <property type="term" value="P:Golgi vesicle transport"/>
    <property type="evidence" value="ECO:0007669"/>
    <property type="project" value="InterPro"/>
</dbReference>
<dbReference type="SUPFAM" id="SSF58038">
    <property type="entry name" value="SNARE fusion complex"/>
    <property type="match status" value="1"/>
</dbReference>
<evidence type="ECO:0000256" key="2">
    <source>
        <dbReference type="ARBA" id="ARBA00009063"/>
    </source>
</evidence>
<protein>
    <recommendedName>
        <fullName evidence="10">t-SNARE affecting a late Golgi compartment protein 1</fullName>
    </recommendedName>
</protein>
<evidence type="ECO:0000256" key="13">
    <source>
        <dbReference type="SAM" id="Phobius"/>
    </source>
</evidence>
<dbReference type="OrthoDB" id="5344687at2759"/>
<dbReference type="PANTHER" id="PTHR42089">
    <property type="entry name" value="YALI0F09427P"/>
    <property type="match status" value="1"/>
</dbReference>
<proteinExistence type="inferred from homology"/>
<comment type="similarity">
    <text evidence="2">Belongs to the syntaxin family.</text>
</comment>
<sequence length="421" mass="46917">MSDDPFLAAQSDVLSLLQQSRPLLSSYLRIRSSASTSNSPELAEARSELGSTLTDLSTDLEDLVESVRAVEGDPYKYGIDVAEVGRRRKLVADVGREVEEMRQKLNETVIAADRKAALAHPDAFATDPDEDEDDYGAWEEQRQMEMMHEQDEALDGVFQTVGNLRAQADTMGRELEEQAEMLEDTENITDRVGTKLGVGMKKIRYVIEKNEDKYSSCCISMLIIVLIILLMFNIAIRLDMMDDRSHPLLQQTPLSVNPFIDLPKAPTLPHNYATIPSTIPPSILNAAPAPSNPELPAYVTSASGSFAAHPQTIIAQNKALLEQLEKQKVDGQREVEEWERRIKERELAEKRRKAPGYLDSDVRVLEPQPTKPSNVAEMGDTTNQASQPYNLMDDPEPAKQDRSVDDLGDAMDRAFGRSEMG</sequence>
<feature type="coiled-coil region" evidence="11">
    <location>
        <begin position="314"/>
        <end position="341"/>
    </location>
</feature>
<dbReference type="SUPFAM" id="SSF47661">
    <property type="entry name" value="t-snare proteins"/>
    <property type="match status" value="1"/>
</dbReference>
<evidence type="ECO:0000256" key="12">
    <source>
        <dbReference type="SAM" id="MobiDB-lite"/>
    </source>
</evidence>